<dbReference type="Pfam" id="PF10075">
    <property type="entry name" value="CSN8_PSD8_EIF3K"/>
    <property type="match status" value="1"/>
</dbReference>
<dbReference type="Gene3D" id="1.10.10.10">
    <property type="entry name" value="Winged helix-like DNA-binding domain superfamily/Winged helix DNA-binding domain"/>
    <property type="match status" value="1"/>
</dbReference>
<dbReference type="InterPro" id="IPR029018">
    <property type="entry name" value="Hex-like_dom2"/>
</dbReference>
<dbReference type="GO" id="GO:0001732">
    <property type="term" value="P:formation of cytoplasmic translation initiation complex"/>
    <property type="evidence" value="ECO:0007669"/>
    <property type="project" value="UniProtKB-UniRule"/>
</dbReference>
<dbReference type="PROSITE" id="PS50088">
    <property type="entry name" value="ANK_REPEAT"/>
    <property type="match status" value="3"/>
</dbReference>
<dbReference type="GO" id="GO:0016787">
    <property type="term" value="F:hydrolase activity"/>
    <property type="evidence" value="ECO:0007669"/>
    <property type="project" value="UniProtKB-KW"/>
</dbReference>
<dbReference type="InterPro" id="IPR016024">
    <property type="entry name" value="ARM-type_fold"/>
</dbReference>
<dbReference type="SUPFAM" id="SSF55545">
    <property type="entry name" value="beta-N-acetylhexosaminidase-like domain"/>
    <property type="match status" value="1"/>
</dbReference>
<comment type="subcellular location">
    <subcellularLocation>
        <location evidence="2">Cytoplasm</location>
    </subcellularLocation>
</comment>
<protein>
    <recommendedName>
        <fullName evidence="2">Eukaryotic translation initiation factor 3 subunit K</fullName>
        <shortName evidence="2">eIF3k</shortName>
    </recommendedName>
    <alternativeName>
        <fullName evidence="2">eIF-3 p25</fullName>
    </alternativeName>
</protein>
<feature type="repeat" description="ANK" evidence="3">
    <location>
        <begin position="66"/>
        <end position="98"/>
    </location>
</feature>
<dbReference type="Gene3D" id="1.25.40.250">
    <property type="entry name" value="ARM repeat, domain 1"/>
    <property type="match status" value="1"/>
</dbReference>
<dbReference type="InterPro" id="IPR036770">
    <property type="entry name" value="Ankyrin_rpt-contain_sf"/>
</dbReference>
<keyword evidence="1" id="KW-0378">Hydrolase</keyword>
<organism evidence="5 6">
    <name type="scientific">Syphacia muris</name>
    <dbReference type="NCBI Taxonomy" id="451379"/>
    <lineage>
        <taxon>Eukaryota</taxon>
        <taxon>Metazoa</taxon>
        <taxon>Ecdysozoa</taxon>
        <taxon>Nematoda</taxon>
        <taxon>Chromadorea</taxon>
        <taxon>Rhabditida</taxon>
        <taxon>Spirurina</taxon>
        <taxon>Oxyuridomorpha</taxon>
        <taxon>Oxyuroidea</taxon>
        <taxon>Oxyuridae</taxon>
        <taxon>Syphacia</taxon>
    </lineage>
</organism>
<keyword evidence="2" id="KW-0396">Initiation factor</keyword>
<dbReference type="InterPro" id="IPR016020">
    <property type="entry name" value="Transl_init_fac_sub12_N_euk"/>
</dbReference>
<name>A0A0N5AET5_9BILA</name>
<dbReference type="SUPFAM" id="SSF48371">
    <property type="entry name" value="ARM repeat"/>
    <property type="match status" value="1"/>
</dbReference>
<reference evidence="6" key="1">
    <citation type="submission" date="2017-02" db="UniProtKB">
        <authorList>
            <consortium name="WormBaseParasite"/>
        </authorList>
    </citation>
    <scope>IDENTIFICATION</scope>
</reference>
<accession>A0A0N5AET5</accession>
<dbReference type="InterPro" id="IPR009374">
    <property type="entry name" value="eIF3k"/>
</dbReference>
<evidence type="ECO:0000256" key="2">
    <source>
        <dbReference type="HAMAP-Rule" id="MF_03010"/>
    </source>
</evidence>
<dbReference type="FunFam" id="1.25.40.250:FF:000008">
    <property type="entry name" value="Eukaryotic translation initiation factor 3 subunit K"/>
    <property type="match status" value="1"/>
</dbReference>
<dbReference type="InterPro" id="IPR002110">
    <property type="entry name" value="Ankyrin_rpt"/>
</dbReference>
<dbReference type="SUPFAM" id="SSF48403">
    <property type="entry name" value="Ankyrin repeat"/>
    <property type="match status" value="1"/>
</dbReference>
<dbReference type="GO" id="GO:0016282">
    <property type="term" value="C:eukaryotic 43S preinitiation complex"/>
    <property type="evidence" value="ECO:0007669"/>
    <property type="project" value="UniProtKB-UniRule"/>
</dbReference>
<feature type="repeat" description="ANK" evidence="3">
    <location>
        <begin position="183"/>
        <end position="215"/>
    </location>
</feature>
<sequence>MAASENEYSSEEDESTLAVLKRCVIEKRIDVLRSVLIYVTIRLFLKLFVTASKPDFSVQVDGICCKEGTLLHLAVALESLDAVRTLLSSGVNPCVQNHENKTPFQMALSKEIREAFIQEFLQATAHSNSERVCQMLNCGVSVNATDGSDTQNTALHWAASFGNEEIIGLLLDNGADINAVNSKGETSLHDAVRRNHDGIVRLLLLHGADPSVKDKSGIDCLELATKAGSAVLRKLNMSSSASTIRRSSSIDSDFDRFSIMSTDTVLFADRTAAFSSGKIECWTDLLWPQPKFIRLDQHGRSIPFPKDNRLKIYFDSASKGEPRKLMQAIQVSAPLLVPIGLELEYRGHKILDHSSLEGRITCGIFDLGGHGDSYTLSVTENGIELVAGDYSGIRYGFATIIQLLRICSENAVCGNVTRSSISTSDITPAQDDKSIGHAGDLIPYVTIRDSPDMNIRAVYQDFSGCRILNTETVLELARRIGYCKANALFLNFEVRTTDRYHLPFTNRDLFHMTQICEELFVELIPSLDLQSHYVEFDKVQLIIENFLDDFPLSKLAHFGPNISSILISNRRILDGIQRRVSKIFLSVDVDEKNAFLVNQLPPYVSLCIDGKYPFDVENLLSARLNVVLKFTTSDPGYLCSDLETVAKKAILTAKLGSKVSISGAVICDLSTGCEIIPTSMAFISEIAEIGVSWNNAVDMRKFCFLLPKLTAEHVLLNGNMEDVFKQATLLGSIEHEVTRYFYGIDDDAKSAVKKMPISVFVEMILNPNNMALERPIIFKKARNELRRCLRSLELTKKQIPQNCEISLVLSEIQVVTELMMLSSSLGQSLCMYGSSSETGRSNSHVSPEDVRRKTSKTNPVIYNMVNAGIANLPFTTRTDLANSLLDIRMKFQKIWLSRNIASTLPNALKMCAKRIMPSFAILKEQLDASIKGVNRYNPNHITILEDCINAMVHENQYDKDILFTTLKLYQLNQDKFNEGVVKQILLKTMMMAPRSDFALAKYLIDANHVGSPELKRVFDIGALLESCNFAVFWKLMRGEYDPSDNPDEPFRNPSEIPKIIKAIPGFEESVRDYACQVIHVTFQNIEKSLLTRLLGGISGTSLNGKFVYEKGTLMHFWQKQVNEYARRYGWVPKDNGDVFFVQNHEGTIKSRNIEERLHFESNTFNSIFKLFSVFFNCV</sequence>
<comment type="function">
    <text evidence="2">Component of the eukaryotic translation initiation factor 3 (eIF-3) complex, which is involved in protein synthesis of a specialized repertoire of mRNAs and, together with other initiation factors, stimulates binding of mRNA and methionyl-tRNAi to the 40S ribosome. The eIF-3 complex specifically targets and initiates translation of a subset of mRNAs involved in cell proliferation.</text>
</comment>
<dbReference type="Pfam" id="PF13637">
    <property type="entry name" value="Ank_4"/>
    <property type="match status" value="1"/>
</dbReference>
<dbReference type="Gene3D" id="3.30.379.10">
    <property type="entry name" value="Chitobiase/beta-hexosaminidase domain 2-like"/>
    <property type="match status" value="1"/>
</dbReference>
<dbReference type="GO" id="GO:0005852">
    <property type="term" value="C:eukaryotic translation initiation factor 3 complex"/>
    <property type="evidence" value="ECO:0007669"/>
    <property type="project" value="UniProtKB-UniRule"/>
</dbReference>
<dbReference type="GO" id="GO:0003743">
    <property type="term" value="F:translation initiation factor activity"/>
    <property type="evidence" value="ECO:0007669"/>
    <property type="project" value="UniProtKB-UniRule"/>
</dbReference>
<evidence type="ECO:0000313" key="5">
    <source>
        <dbReference type="Proteomes" id="UP000046393"/>
    </source>
</evidence>
<keyword evidence="5" id="KW-1185">Reference proteome</keyword>
<dbReference type="InterPro" id="IPR036390">
    <property type="entry name" value="WH_DNA-bd_sf"/>
</dbReference>
<keyword evidence="3" id="KW-0040">ANK repeat</keyword>
<comment type="similarity">
    <text evidence="2">Belongs to the eIF-3 subunit K family.</text>
</comment>
<dbReference type="InterPro" id="IPR033464">
    <property type="entry name" value="CSN8_PSD8_EIF3K"/>
</dbReference>
<dbReference type="Proteomes" id="UP000046393">
    <property type="component" value="Unplaced"/>
</dbReference>
<dbReference type="GO" id="GO:0043022">
    <property type="term" value="F:ribosome binding"/>
    <property type="evidence" value="ECO:0007669"/>
    <property type="project" value="InterPro"/>
</dbReference>
<dbReference type="PROSITE" id="PS50297">
    <property type="entry name" value="ANK_REP_REGION"/>
    <property type="match status" value="2"/>
</dbReference>
<dbReference type="SMART" id="SM00248">
    <property type="entry name" value="ANK"/>
    <property type="match status" value="4"/>
</dbReference>
<feature type="domain" description="CSN8/PSMD8/EIF3K" evidence="4">
    <location>
        <begin position="977"/>
        <end position="1145"/>
    </location>
</feature>
<dbReference type="WBParaSite" id="SMUV_0000275601-mRNA-1">
    <property type="protein sequence ID" value="SMUV_0000275601-mRNA-1"/>
    <property type="gene ID" value="SMUV_0000275601"/>
</dbReference>
<evidence type="ECO:0000259" key="4">
    <source>
        <dbReference type="Pfam" id="PF10075"/>
    </source>
</evidence>
<keyword evidence="2" id="KW-0648">Protein biosynthesis</keyword>
<dbReference type="PANTHER" id="PTHR13022:SF0">
    <property type="entry name" value="EUKARYOTIC TRANSLATION INITIATION FACTOR 3 SUBUNIT K"/>
    <property type="match status" value="1"/>
</dbReference>
<dbReference type="PANTHER" id="PTHR13022">
    <property type="entry name" value="EUKARYOTIC TRANSLATION INITIATION FACTOR 3 SUBUNIT 11"/>
    <property type="match status" value="1"/>
</dbReference>
<dbReference type="Pfam" id="PF12796">
    <property type="entry name" value="Ank_2"/>
    <property type="match status" value="1"/>
</dbReference>
<evidence type="ECO:0000313" key="6">
    <source>
        <dbReference type="WBParaSite" id="SMUV_0000275601-mRNA-1"/>
    </source>
</evidence>
<dbReference type="Gene3D" id="1.25.40.20">
    <property type="entry name" value="Ankyrin repeat-containing domain"/>
    <property type="match status" value="2"/>
</dbReference>
<dbReference type="GO" id="GO:0006446">
    <property type="term" value="P:regulation of translational initiation"/>
    <property type="evidence" value="ECO:0007669"/>
    <property type="project" value="InterPro"/>
</dbReference>
<dbReference type="PRINTS" id="PR01415">
    <property type="entry name" value="ANKYRIN"/>
</dbReference>
<keyword evidence="2" id="KW-0963">Cytoplasm</keyword>
<dbReference type="HAMAP" id="MF_03010">
    <property type="entry name" value="eIF3k"/>
    <property type="match status" value="1"/>
</dbReference>
<dbReference type="GO" id="GO:0033290">
    <property type="term" value="C:eukaryotic 48S preinitiation complex"/>
    <property type="evidence" value="ECO:0007669"/>
    <property type="project" value="UniProtKB-UniRule"/>
</dbReference>
<proteinExistence type="inferred from homology"/>
<dbReference type="STRING" id="451379.A0A0N5AET5"/>
<evidence type="ECO:0000256" key="1">
    <source>
        <dbReference type="ARBA" id="ARBA00022801"/>
    </source>
</evidence>
<dbReference type="SUPFAM" id="SSF46785">
    <property type="entry name" value="Winged helix' DNA-binding domain"/>
    <property type="match status" value="1"/>
</dbReference>
<dbReference type="GO" id="GO:0003723">
    <property type="term" value="F:RNA binding"/>
    <property type="evidence" value="ECO:0007669"/>
    <property type="project" value="UniProtKB-UniRule"/>
</dbReference>
<comment type="subunit">
    <text evidence="2">Component of the eukaryotic translation initiation factor 3 (eIF-3) complex.</text>
</comment>
<evidence type="ECO:0000256" key="3">
    <source>
        <dbReference type="PROSITE-ProRule" id="PRU00023"/>
    </source>
</evidence>
<feature type="repeat" description="ANK" evidence="3">
    <location>
        <begin position="150"/>
        <end position="182"/>
    </location>
</feature>
<dbReference type="InterPro" id="IPR036388">
    <property type="entry name" value="WH-like_DNA-bd_sf"/>
</dbReference>
<dbReference type="AlphaFoldDB" id="A0A0N5AET5"/>